<evidence type="ECO:0000256" key="1">
    <source>
        <dbReference type="ARBA" id="ARBA00023002"/>
    </source>
</evidence>
<sequence length="134" mass="14830">MHRAHGRRTPDRIRAMPLTNPWLSGAAPTRLLPRADLEERILNLLSSQNMAVIATTNRDGSPAATPVRYFSLGFEIFYTSWNDSAKSRNLRRDPRVSAGIFAPLAGQASSRGAQLFGTARTICQGPAELDHWRS</sequence>
<dbReference type="Pfam" id="PF01243">
    <property type="entry name" value="PNPOx_N"/>
    <property type="match status" value="1"/>
</dbReference>
<evidence type="ECO:0000313" key="3">
    <source>
        <dbReference type="EMBL" id="BAK34558.1"/>
    </source>
</evidence>
<dbReference type="HOGENOM" id="CLU_1893804_0_0_11"/>
<keyword evidence="4" id="KW-1185">Reference proteome</keyword>
<feature type="domain" description="Pyridoxamine 5'-phosphate oxidase N-terminal" evidence="2">
    <location>
        <begin position="37"/>
        <end position="131"/>
    </location>
</feature>
<dbReference type="Proteomes" id="UP000007947">
    <property type="component" value="Chromosome"/>
</dbReference>
<organism evidence="3 4">
    <name type="scientific">Microlunatus phosphovorus (strain ATCC 700054 / DSM 10555 / JCM 9379 / NBRC 101784 / NCIMB 13414 / VKM Ac-1990 / NM-1)</name>
    <dbReference type="NCBI Taxonomy" id="1032480"/>
    <lineage>
        <taxon>Bacteria</taxon>
        <taxon>Bacillati</taxon>
        <taxon>Actinomycetota</taxon>
        <taxon>Actinomycetes</taxon>
        <taxon>Propionibacteriales</taxon>
        <taxon>Propionibacteriaceae</taxon>
        <taxon>Microlunatus</taxon>
    </lineage>
</organism>
<dbReference type="PANTHER" id="PTHR35176:SF6">
    <property type="entry name" value="HEME OXYGENASE HI_0854-RELATED"/>
    <property type="match status" value="1"/>
</dbReference>
<dbReference type="InterPro" id="IPR012349">
    <property type="entry name" value="Split_barrel_FMN-bd"/>
</dbReference>
<dbReference type="SUPFAM" id="SSF50475">
    <property type="entry name" value="FMN-binding split barrel"/>
    <property type="match status" value="1"/>
</dbReference>
<reference evidence="3 4" key="1">
    <citation type="submission" date="2011-05" db="EMBL/GenBank/DDBJ databases">
        <title>Whole genome sequence of Microlunatus phosphovorus NM-1.</title>
        <authorList>
            <person name="Hosoyama A."/>
            <person name="Sasaki K."/>
            <person name="Harada T."/>
            <person name="Igarashi R."/>
            <person name="Kawakoshi A."/>
            <person name="Sasagawa M."/>
            <person name="Fukada J."/>
            <person name="Nakamura S."/>
            <person name="Katano Y."/>
            <person name="Hanada S."/>
            <person name="Kamagata Y."/>
            <person name="Nakamura N."/>
            <person name="Yamazaki S."/>
            <person name="Fujita N."/>
        </authorList>
    </citation>
    <scope>NUCLEOTIDE SEQUENCE [LARGE SCALE GENOMIC DNA]</scope>
    <source>
        <strain evidence="4">ATCC 700054 / DSM 10555 / JCM 9379 / NBRC 101784 / NCIMB 13414 / VKM Ac-1990 / NM-1</strain>
    </source>
</reference>
<evidence type="ECO:0000313" key="4">
    <source>
        <dbReference type="Proteomes" id="UP000007947"/>
    </source>
</evidence>
<protein>
    <recommendedName>
        <fullName evidence="2">Pyridoxamine 5'-phosphate oxidase N-terminal domain-containing protein</fullName>
    </recommendedName>
</protein>
<name>F5XQQ8_MICPN</name>
<keyword evidence="1" id="KW-0560">Oxidoreductase</keyword>
<dbReference type="InterPro" id="IPR052019">
    <property type="entry name" value="F420H2_bilvrd_red/Heme_oxyg"/>
</dbReference>
<dbReference type="PANTHER" id="PTHR35176">
    <property type="entry name" value="HEME OXYGENASE HI_0854-RELATED"/>
    <property type="match status" value="1"/>
</dbReference>
<dbReference type="Gene3D" id="2.30.110.10">
    <property type="entry name" value="Electron Transport, Fmn-binding Protein, Chain A"/>
    <property type="match status" value="1"/>
</dbReference>
<dbReference type="GO" id="GO:0070967">
    <property type="term" value="F:coenzyme F420 binding"/>
    <property type="evidence" value="ECO:0007669"/>
    <property type="project" value="TreeGrafter"/>
</dbReference>
<accession>F5XQQ8</accession>
<dbReference type="GO" id="GO:0005829">
    <property type="term" value="C:cytosol"/>
    <property type="evidence" value="ECO:0007669"/>
    <property type="project" value="TreeGrafter"/>
</dbReference>
<proteinExistence type="predicted"/>
<dbReference type="InterPro" id="IPR011576">
    <property type="entry name" value="Pyridox_Oxase_N"/>
</dbReference>
<gene>
    <name evidence="3" type="ordered locus">MLP_15440</name>
</gene>
<dbReference type="STRING" id="1032480.MLP_15440"/>
<dbReference type="EMBL" id="AP012204">
    <property type="protein sequence ID" value="BAK34558.1"/>
    <property type="molecule type" value="Genomic_DNA"/>
</dbReference>
<dbReference type="GO" id="GO:0016627">
    <property type="term" value="F:oxidoreductase activity, acting on the CH-CH group of donors"/>
    <property type="evidence" value="ECO:0007669"/>
    <property type="project" value="TreeGrafter"/>
</dbReference>
<dbReference type="AlphaFoldDB" id="F5XQQ8"/>
<dbReference type="eggNOG" id="COG3871">
    <property type="taxonomic scope" value="Bacteria"/>
</dbReference>
<evidence type="ECO:0000259" key="2">
    <source>
        <dbReference type="Pfam" id="PF01243"/>
    </source>
</evidence>
<dbReference type="KEGG" id="mph:MLP_15440"/>